<keyword evidence="6" id="KW-1185">Reference proteome</keyword>
<dbReference type="Proteomes" id="UP000273307">
    <property type="component" value="Unassembled WGS sequence"/>
</dbReference>
<dbReference type="InterPro" id="IPR022171">
    <property type="entry name" value="PPE_C"/>
</dbReference>
<dbReference type="AlphaFoldDB" id="A0A498Q8L9"/>
<dbReference type="Pfam" id="PF12484">
    <property type="entry name" value="PPE-SVP"/>
    <property type="match status" value="1"/>
</dbReference>
<feature type="domain" description="PPE family C-terminal" evidence="4">
    <location>
        <begin position="274"/>
        <end position="367"/>
    </location>
</feature>
<organism evidence="5 6">
    <name type="scientific">Mycobacterium attenuatum</name>
    <dbReference type="NCBI Taxonomy" id="2341086"/>
    <lineage>
        <taxon>Bacteria</taxon>
        <taxon>Bacillati</taxon>
        <taxon>Actinomycetota</taxon>
        <taxon>Actinomycetes</taxon>
        <taxon>Mycobacteriales</taxon>
        <taxon>Mycobacteriaceae</taxon>
        <taxon>Mycobacterium</taxon>
    </lineage>
</organism>
<gene>
    <name evidence="5" type="ORF">LAUMK136_04169</name>
</gene>
<dbReference type="FunFam" id="1.20.1260.20:FF:000001">
    <property type="entry name" value="PPE family protein PPE41"/>
    <property type="match status" value="1"/>
</dbReference>
<feature type="domain" description="PPE" evidence="3">
    <location>
        <begin position="1"/>
        <end position="163"/>
    </location>
</feature>
<accession>A0A498Q8L9</accession>
<name>A0A498Q8L9_9MYCO</name>
<evidence type="ECO:0000256" key="1">
    <source>
        <dbReference type="ARBA" id="ARBA00010652"/>
    </source>
</evidence>
<dbReference type="Pfam" id="PF00823">
    <property type="entry name" value="PPE"/>
    <property type="match status" value="1"/>
</dbReference>
<dbReference type="PANTHER" id="PTHR46766:SF1">
    <property type="entry name" value="GLUTAMINE-RICH PROTEIN 2"/>
    <property type="match status" value="1"/>
</dbReference>
<evidence type="ECO:0000256" key="2">
    <source>
        <dbReference type="SAM" id="MobiDB-lite"/>
    </source>
</evidence>
<evidence type="ECO:0000313" key="5">
    <source>
        <dbReference type="EMBL" id="VBA41651.1"/>
    </source>
</evidence>
<proteinExistence type="inferred from homology"/>
<dbReference type="InterPro" id="IPR000030">
    <property type="entry name" value="PPE_dom"/>
</dbReference>
<comment type="similarity">
    <text evidence="1">Belongs to the mycobacterial PPE family.</text>
</comment>
<dbReference type="GO" id="GO:0052572">
    <property type="term" value="P:response to host immune response"/>
    <property type="evidence" value="ECO:0007669"/>
    <property type="project" value="TreeGrafter"/>
</dbReference>
<dbReference type="EMBL" id="UPHP01000113">
    <property type="protein sequence ID" value="VBA41651.1"/>
    <property type="molecule type" value="Genomic_DNA"/>
</dbReference>
<dbReference type="InterPro" id="IPR038332">
    <property type="entry name" value="PPE_sf"/>
</dbReference>
<evidence type="ECO:0000259" key="3">
    <source>
        <dbReference type="Pfam" id="PF00823"/>
    </source>
</evidence>
<feature type="region of interest" description="Disordered" evidence="2">
    <location>
        <begin position="352"/>
        <end position="371"/>
    </location>
</feature>
<protein>
    <submittedName>
        <fullName evidence="5">Putative PPE family protein PPE38</fullName>
    </submittedName>
</protein>
<dbReference type="SUPFAM" id="SSF140459">
    <property type="entry name" value="PE/PPE dimer-like"/>
    <property type="match status" value="1"/>
</dbReference>
<evidence type="ECO:0000313" key="6">
    <source>
        <dbReference type="Proteomes" id="UP000273307"/>
    </source>
</evidence>
<reference evidence="5 6" key="1">
    <citation type="submission" date="2018-09" db="EMBL/GenBank/DDBJ databases">
        <authorList>
            <person name="Tagini F."/>
        </authorList>
    </citation>
    <scope>NUCLEOTIDE SEQUENCE [LARGE SCALE GENOMIC DNA]</scope>
    <source>
        <strain evidence="5 6">MK136</strain>
    </source>
</reference>
<evidence type="ECO:0000259" key="4">
    <source>
        <dbReference type="Pfam" id="PF12484"/>
    </source>
</evidence>
<dbReference type="PANTHER" id="PTHR46766">
    <property type="entry name" value="GLUTAMINE-RICH PROTEIN 2"/>
    <property type="match status" value="1"/>
</dbReference>
<sequence length="371" mass="35226">MMLPPETNSALIYGGAGSGPLFMAAAAWEGLAAELQAAASSFDAVISGLTAGHWLSPAAVAMTAAAAPYVSWLAASAAQAQGAATQARVAATAFEAAQTSTVHPAAVTANRVLLGALVATNFVGQNTPAVAAAESDYTQMWAQDVAAMVGYHAGAMSVAAALTSLAGPPVDVAGLASHLGAAVAPVVQGAVGAAASLVSAVQSVTSAVPVQSLTSLAQVAMYPLSILMSPLMSLAQGANSAGLAGAAAAGPGVDAPKFVGDSAPSTKGVGAGISAGVGQARLVGAMSVPPTWSGSMPARLASSVMPGLGAMGGAAAEPAQAAGGTGGVPMMPLPMGGTGGGGMAAGMVGRGGSGAHVVQPRPSVVPRTGIG</sequence>
<dbReference type="Gene3D" id="1.20.1260.20">
    <property type="entry name" value="PPE superfamily"/>
    <property type="match status" value="1"/>
</dbReference>